<gene>
    <name evidence="2" type="ORF">C4520_18590</name>
</gene>
<keyword evidence="1" id="KW-0812">Transmembrane</keyword>
<reference evidence="2 3" key="1">
    <citation type="journal article" date="2017" name="ISME J.">
        <title>Energy and carbon metabolisms in a deep terrestrial subsurface fluid microbial community.</title>
        <authorList>
            <person name="Momper L."/>
            <person name="Jungbluth S.P."/>
            <person name="Lee M.D."/>
            <person name="Amend J.P."/>
        </authorList>
    </citation>
    <scope>NUCLEOTIDE SEQUENCE [LARGE SCALE GENOMIC DNA]</scope>
    <source>
        <strain evidence="2">SURF_5</strain>
    </source>
</reference>
<accession>A0A3A4N1Z8</accession>
<feature type="transmembrane region" description="Helical" evidence="1">
    <location>
        <begin position="215"/>
        <end position="233"/>
    </location>
</feature>
<feature type="transmembrane region" description="Helical" evidence="1">
    <location>
        <begin position="12"/>
        <end position="28"/>
    </location>
</feature>
<keyword evidence="1" id="KW-1133">Transmembrane helix</keyword>
<evidence type="ECO:0000313" key="2">
    <source>
        <dbReference type="EMBL" id="RJP16028.1"/>
    </source>
</evidence>
<proteinExistence type="predicted"/>
<sequence>MVFWKEWRETRFGFLVTLFFVTGLYYSLPNTSGLIEDYWLSMFLLFFGIGFAIVSGSGALSSEIEGGTLSFLVSQPLLKEKLLAAKFLVRGAEVTLIYCVPTVVELVKDTGPVLFLARILNMASPSIVAHPAFAGVWDDRLQWMWVPPYLAPQYLLLSLLVVVFIFSGTLLLSTIIPRKVLPAISGVILAAAHFSFRGMAILQKVDSLEQVKGDILLLLILIPIMAISGIVLFSRSEY</sequence>
<organism evidence="2 3">
    <name type="scientific">Abyssobacteria bacterium (strain SURF_5)</name>
    <dbReference type="NCBI Taxonomy" id="2093360"/>
    <lineage>
        <taxon>Bacteria</taxon>
        <taxon>Pseudomonadati</taxon>
        <taxon>Candidatus Hydrogenedentota</taxon>
        <taxon>Candidatus Abyssobacteria</taxon>
    </lineage>
</organism>
<feature type="transmembrane region" description="Helical" evidence="1">
    <location>
        <begin position="154"/>
        <end position="173"/>
    </location>
</feature>
<comment type="caution">
    <text evidence="2">The sequence shown here is derived from an EMBL/GenBank/DDBJ whole genome shotgun (WGS) entry which is preliminary data.</text>
</comment>
<evidence type="ECO:0000313" key="3">
    <source>
        <dbReference type="Proteomes" id="UP000265882"/>
    </source>
</evidence>
<keyword evidence="1" id="KW-0472">Membrane</keyword>
<name>A0A3A4N1Z8_ABYX5</name>
<dbReference type="AlphaFoldDB" id="A0A3A4N1Z8"/>
<evidence type="ECO:0000256" key="1">
    <source>
        <dbReference type="SAM" id="Phobius"/>
    </source>
</evidence>
<dbReference type="Pfam" id="PF12679">
    <property type="entry name" value="ABC2_membrane_2"/>
    <property type="match status" value="1"/>
</dbReference>
<dbReference type="Proteomes" id="UP000265882">
    <property type="component" value="Unassembled WGS sequence"/>
</dbReference>
<feature type="transmembrane region" description="Helical" evidence="1">
    <location>
        <begin position="180"/>
        <end position="203"/>
    </location>
</feature>
<protein>
    <submittedName>
        <fullName evidence="2">Uncharacterized protein</fullName>
    </submittedName>
</protein>
<feature type="transmembrane region" description="Helical" evidence="1">
    <location>
        <begin position="40"/>
        <end position="60"/>
    </location>
</feature>
<dbReference type="EMBL" id="QZKU01000128">
    <property type="protein sequence ID" value="RJP16028.1"/>
    <property type="molecule type" value="Genomic_DNA"/>
</dbReference>